<dbReference type="Pfam" id="PF18137">
    <property type="entry name" value="WHD_ORC"/>
    <property type="match status" value="1"/>
</dbReference>
<dbReference type="InterPro" id="IPR040855">
    <property type="entry name" value="ORC_WH_C"/>
</dbReference>
<name>A0ABR3Q9P0_9TREE</name>
<organism evidence="3 4">
    <name type="scientific">Vanrija albida</name>
    <dbReference type="NCBI Taxonomy" id="181172"/>
    <lineage>
        <taxon>Eukaryota</taxon>
        <taxon>Fungi</taxon>
        <taxon>Dikarya</taxon>
        <taxon>Basidiomycota</taxon>
        <taxon>Agaricomycotina</taxon>
        <taxon>Tremellomycetes</taxon>
        <taxon>Trichosporonales</taxon>
        <taxon>Trichosporonaceae</taxon>
        <taxon>Vanrija</taxon>
    </lineage>
</organism>
<dbReference type="Proteomes" id="UP001565368">
    <property type="component" value="Unassembled WGS sequence"/>
</dbReference>
<comment type="caution">
    <text evidence="3">The sequence shown here is derived from an EMBL/GenBank/DDBJ whole genome shotgun (WGS) entry which is preliminary data.</text>
</comment>
<dbReference type="PANTHER" id="PTHR12748:SF0">
    <property type="entry name" value="ORIGIN RECOGNITION COMPLEX SUBUNIT 3"/>
    <property type="match status" value="1"/>
</dbReference>
<evidence type="ECO:0000313" key="3">
    <source>
        <dbReference type="EMBL" id="KAL1411429.1"/>
    </source>
</evidence>
<feature type="compositionally biased region" description="Polar residues" evidence="1">
    <location>
        <begin position="358"/>
        <end position="370"/>
    </location>
</feature>
<protein>
    <recommendedName>
        <fullName evidence="2">Origin recognition complex subunit 3 winged helix C-terminal domain-containing protein</fullName>
    </recommendedName>
</protein>
<feature type="compositionally biased region" description="Acidic residues" evidence="1">
    <location>
        <begin position="493"/>
        <end position="503"/>
    </location>
</feature>
<dbReference type="GeneID" id="95983428"/>
<accession>A0ABR3Q9P0</accession>
<feature type="region of interest" description="Disordered" evidence="1">
    <location>
        <begin position="358"/>
        <end position="421"/>
    </location>
</feature>
<feature type="compositionally biased region" description="Acidic residues" evidence="1">
    <location>
        <begin position="371"/>
        <end position="382"/>
    </location>
</feature>
<dbReference type="RefSeq" id="XP_069211373.1">
    <property type="nucleotide sequence ID" value="XM_069350987.1"/>
</dbReference>
<dbReference type="InterPro" id="IPR020795">
    <property type="entry name" value="ORC3"/>
</dbReference>
<sequence length="547" mass="60415">MGNDFHSLSQGVFVIPFQPPETKAKARPSSTAEPLDEIYDKSYQHFQAAYDAYEEQTTAELLDEIRSWLQQCDIPPSLKPSFDVQRLHIALVQGVSAALTPGLSSITRHAVTINGRDVSDLASATRAVAVGFLGEAALAAKKAGRTPMEEVQRWWQGQKDRKPLLVHIQQAQLISSTVLSELIYIMNLYPTLPFRLLLDVPSIGHFLSTWTLVEPSEVDLSILTLGRSRKRNAGVNAILQSAVDSTVTPLSVTRELAEQLKRDEEMIGGGSASTLKSLRWLALQHRFNSPLAALAESEVTDQQLRDLQTIADVVKDGNRVPGGDIFALDANSDLSTVNDPAPRMSILSSLAKPDTFWPASSNGVDASDQSVAEDEQSSEDEEVHTPRKSSRSRQTKDYLKMSGQTTRKKRKPQPPADDQTHAANGEFVDLSTPQPFKETETLFSLWQSAGRNVNLWDWLEGFRGELTGSAKEQGNEENGSPAERRSKRKRAGEDEDGVPELSEEAQQRLHAAFIRFVEEARMLGLVRARAKGTRKKTDEVVKGVLLV</sequence>
<feature type="region of interest" description="Disordered" evidence="1">
    <location>
        <begin position="468"/>
        <end position="504"/>
    </location>
</feature>
<proteinExistence type="predicted"/>
<dbReference type="EMBL" id="JBBXJM010000002">
    <property type="protein sequence ID" value="KAL1411429.1"/>
    <property type="molecule type" value="Genomic_DNA"/>
</dbReference>
<evidence type="ECO:0000259" key="2">
    <source>
        <dbReference type="Pfam" id="PF18137"/>
    </source>
</evidence>
<reference evidence="3 4" key="1">
    <citation type="submission" date="2023-08" db="EMBL/GenBank/DDBJ databases">
        <title>Annotated Genome Sequence of Vanrija albida AlHP1.</title>
        <authorList>
            <person name="Herzog R."/>
        </authorList>
    </citation>
    <scope>NUCLEOTIDE SEQUENCE [LARGE SCALE GENOMIC DNA]</scope>
    <source>
        <strain evidence="3 4">AlHP1</strain>
    </source>
</reference>
<evidence type="ECO:0000256" key="1">
    <source>
        <dbReference type="SAM" id="MobiDB-lite"/>
    </source>
</evidence>
<evidence type="ECO:0000313" key="4">
    <source>
        <dbReference type="Proteomes" id="UP001565368"/>
    </source>
</evidence>
<dbReference type="PANTHER" id="PTHR12748">
    <property type="entry name" value="ORIGIN RECOGNITION COMPLEX SUBUNIT 3"/>
    <property type="match status" value="1"/>
</dbReference>
<gene>
    <name evidence="3" type="ORF">Q8F55_002385</name>
</gene>
<keyword evidence="4" id="KW-1185">Reference proteome</keyword>
<feature type="domain" description="Origin recognition complex subunit 3 winged helix C-terminal" evidence="2">
    <location>
        <begin position="438"/>
        <end position="542"/>
    </location>
</feature>